<name>A0A0C2MM48_THEKT</name>
<dbReference type="GO" id="GO:0008641">
    <property type="term" value="F:ubiquitin-like modifier activating enzyme activity"/>
    <property type="evidence" value="ECO:0007669"/>
    <property type="project" value="InterPro"/>
</dbReference>
<proteinExistence type="predicted"/>
<dbReference type="Gene3D" id="3.40.50.720">
    <property type="entry name" value="NAD(P)-binding Rossmann-like Domain"/>
    <property type="match status" value="1"/>
</dbReference>
<dbReference type="Proteomes" id="UP000031668">
    <property type="component" value="Unassembled WGS sequence"/>
</dbReference>
<evidence type="ECO:0000313" key="1">
    <source>
        <dbReference type="EMBL" id="KII62676.1"/>
    </source>
</evidence>
<dbReference type="EMBL" id="JWZT01004899">
    <property type="protein sequence ID" value="KII62676.1"/>
    <property type="molecule type" value="Genomic_DNA"/>
</dbReference>
<dbReference type="AlphaFoldDB" id="A0A0C2MM48"/>
<accession>A0A0C2MM48</accession>
<dbReference type="OrthoDB" id="1708823at2759"/>
<keyword evidence="2" id="KW-1185">Reference proteome</keyword>
<reference evidence="1 2" key="1">
    <citation type="journal article" date="2014" name="Genome Biol. Evol.">
        <title>The genome of the myxosporean Thelohanellus kitauei shows adaptations to nutrient acquisition within its fish host.</title>
        <authorList>
            <person name="Yang Y."/>
            <person name="Xiong J."/>
            <person name="Zhou Z."/>
            <person name="Huo F."/>
            <person name="Miao W."/>
            <person name="Ran C."/>
            <person name="Liu Y."/>
            <person name="Zhang J."/>
            <person name="Feng J."/>
            <person name="Wang M."/>
            <person name="Wang M."/>
            <person name="Wang L."/>
            <person name="Yao B."/>
        </authorList>
    </citation>
    <scope>NUCLEOTIDE SEQUENCE [LARGE SCALE GENOMIC DNA]</scope>
    <source>
        <strain evidence="1">Wuqing</strain>
    </source>
</reference>
<dbReference type="SUPFAM" id="SSF69572">
    <property type="entry name" value="Activating enzymes of the ubiquitin-like proteins"/>
    <property type="match status" value="1"/>
</dbReference>
<sequence length="216" mass="25249">MSIYDRQIRIWGKFGQFLIESSRYLFINLSVASTEIILKLAHSGAKHFTLIDRKVLKEDMRETYFAFTEFSVNRLMGELVNIKLKSINQNISLTHLNKNFEVSDVSGHFDMCVISIHDHNDLETLEHLKKLKNPIICLQTSGLFSAFEIIFDRHSCFVILIIDVSTDRIFHQFMNVFNPFPEFKSFLDQFDLEKLKNVKDRLNLETGSSPIRRIDL</sequence>
<comment type="caution">
    <text evidence="1">The sequence shown here is derived from an EMBL/GenBank/DDBJ whole genome shotgun (WGS) entry which is preliminary data.</text>
</comment>
<organism evidence="1 2">
    <name type="scientific">Thelohanellus kitauei</name>
    <name type="common">Myxosporean</name>
    <dbReference type="NCBI Taxonomy" id="669202"/>
    <lineage>
        <taxon>Eukaryota</taxon>
        <taxon>Metazoa</taxon>
        <taxon>Cnidaria</taxon>
        <taxon>Myxozoa</taxon>
        <taxon>Myxosporea</taxon>
        <taxon>Bivalvulida</taxon>
        <taxon>Platysporina</taxon>
        <taxon>Myxobolidae</taxon>
        <taxon>Thelohanellus</taxon>
    </lineage>
</organism>
<protein>
    <submittedName>
        <fullName evidence="1">NEDD8-activating enzyme E1 regulatory subunit</fullName>
    </submittedName>
</protein>
<dbReference type="InterPro" id="IPR035985">
    <property type="entry name" value="Ubiquitin-activating_enz"/>
</dbReference>
<gene>
    <name evidence="1" type="ORF">RF11_03476</name>
</gene>
<evidence type="ECO:0000313" key="2">
    <source>
        <dbReference type="Proteomes" id="UP000031668"/>
    </source>
</evidence>